<dbReference type="SMART" id="SM00220">
    <property type="entry name" value="S_TKc"/>
    <property type="match status" value="1"/>
</dbReference>
<protein>
    <recommendedName>
        <fullName evidence="1">non-specific serine/threonine protein kinase</fullName>
        <ecNumber evidence="1">2.7.11.1</ecNumber>
    </recommendedName>
</protein>
<dbReference type="EMBL" id="JBHSBB010000045">
    <property type="protein sequence ID" value="MFC4036209.1"/>
    <property type="molecule type" value="Genomic_DNA"/>
</dbReference>
<keyword evidence="6 7" id="KW-0067">ATP-binding</keyword>
<comment type="caution">
    <text evidence="10">The sequence shown here is derived from an EMBL/GenBank/DDBJ whole genome shotgun (WGS) entry which is preliminary data.</text>
</comment>
<dbReference type="InterPro" id="IPR000719">
    <property type="entry name" value="Prot_kinase_dom"/>
</dbReference>
<feature type="transmembrane region" description="Helical" evidence="8">
    <location>
        <begin position="424"/>
        <end position="446"/>
    </location>
</feature>
<evidence type="ECO:0000313" key="11">
    <source>
        <dbReference type="Proteomes" id="UP001595765"/>
    </source>
</evidence>
<dbReference type="PROSITE" id="PS00108">
    <property type="entry name" value="PROTEIN_KINASE_ST"/>
    <property type="match status" value="1"/>
</dbReference>
<dbReference type="EC" id="2.7.11.1" evidence="1"/>
<evidence type="ECO:0000256" key="4">
    <source>
        <dbReference type="ARBA" id="ARBA00022741"/>
    </source>
</evidence>
<evidence type="ECO:0000256" key="5">
    <source>
        <dbReference type="ARBA" id="ARBA00022777"/>
    </source>
</evidence>
<evidence type="ECO:0000256" key="8">
    <source>
        <dbReference type="SAM" id="Phobius"/>
    </source>
</evidence>
<dbReference type="Gene3D" id="3.30.200.20">
    <property type="entry name" value="Phosphorylase Kinase, domain 1"/>
    <property type="match status" value="1"/>
</dbReference>
<evidence type="ECO:0000259" key="9">
    <source>
        <dbReference type="PROSITE" id="PS50011"/>
    </source>
</evidence>
<keyword evidence="8" id="KW-0812">Transmembrane</keyword>
<evidence type="ECO:0000256" key="2">
    <source>
        <dbReference type="ARBA" id="ARBA00022527"/>
    </source>
</evidence>
<evidence type="ECO:0000313" key="10">
    <source>
        <dbReference type="EMBL" id="MFC4036209.1"/>
    </source>
</evidence>
<evidence type="ECO:0000256" key="7">
    <source>
        <dbReference type="PROSITE-ProRule" id="PRU10141"/>
    </source>
</evidence>
<proteinExistence type="predicted"/>
<dbReference type="PROSITE" id="PS50011">
    <property type="entry name" value="PROTEIN_KINASE_DOM"/>
    <property type="match status" value="1"/>
</dbReference>
<dbReference type="Pfam" id="PF00069">
    <property type="entry name" value="Pkinase"/>
    <property type="match status" value="1"/>
</dbReference>
<dbReference type="InterPro" id="IPR017441">
    <property type="entry name" value="Protein_kinase_ATP_BS"/>
</dbReference>
<dbReference type="GO" id="GO:0004674">
    <property type="term" value="F:protein serine/threonine kinase activity"/>
    <property type="evidence" value="ECO:0007669"/>
    <property type="project" value="UniProtKB-EC"/>
</dbReference>
<dbReference type="PANTHER" id="PTHR43289:SF6">
    <property type="entry name" value="SERINE_THREONINE-PROTEIN KINASE NEKL-3"/>
    <property type="match status" value="1"/>
</dbReference>
<dbReference type="CDD" id="cd14014">
    <property type="entry name" value="STKc_PknB_like"/>
    <property type="match status" value="1"/>
</dbReference>
<dbReference type="SUPFAM" id="SSF56112">
    <property type="entry name" value="Protein kinase-like (PK-like)"/>
    <property type="match status" value="1"/>
</dbReference>
<feature type="binding site" evidence="7">
    <location>
        <position position="40"/>
    </location>
    <ligand>
        <name>ATP</name>
        <dbReference type="ChEBI" id="CHEBI:30616"/>
    </ligand>
</feature>
<accession>A0ABV8I157</accession>
<organism evidence="10 11">
    <name type="scientific">Streptomyces polygonati</name>
    <dbReference type="NCBI Taxonomy" id="1617087"/>
    <lineage>
        <taxon>Bacteria</taxon>
        <taxon>Bacillati</taxon>
        <taxon>Actinomycetota</taxon>
        <taxon>Actinomycetes</taxon>
        <taxon>Kitasatosporales</taxon>
        <taxon>Streptomycetaceae</taxon>
        <taxon>Streptomyces</taxon>
    </lineage>
</organism>
<sequence length="544" mass="59544">MQPQEVLDGRYRVEALVGRGGMGAVWRATDLKLDRLVAVKTLHEAAVTQDPNAQARFRREVRIAASINHPGVVAVTDYGVTPRTYYLVMEFIEGRTLASIIADNPAGLPIGAVVSFYEKLLTALAATHAKGVVHRDMKPSNLIVRNDTDALVLCDFGIGKSISPATIDHVSTTGKFSGTFDYASPEQIRGSFPIDQRSDLYASGCVLYEMITGRPPFLGTGPAKLGAHLHEPPIPPGRLRQQTPDWLNELTLSLLAKDAASRPESSTEVLHVVSQGEKISISTPTVMASTVSATGAPAEQPPLPDHAPGVPANPSPAEFFSALHARWKRNGRPTPYAIRRRIIESELSENSASLEERDLIDWIGCGATPRVRRDAWPQVESVLLALGVDAEGRRAWNLMWEEMWRSALEEFPTTERVPGARKSFWITVSIAAAIFFFWVTAATAAAHAQDYDSRNMGAAVVDSLLALFVEAVLTFLVVESIALDEFLIEVHEAHCIGNTFNYSHVAEGYLAFAGLIALVLGIWIGIDDPLHFPYLLGHWLGWRF</sequence>
<keyword evidence="4 7" id="KW-0547">Nucleotide-binding</keyword>
<dbReference type="PROSITE" id="PS00107">
    <property type="entry name" value="PROTEIN_KINASE_ATP"/>
    <property type="match status" value="1"/>
</dbReference>
<dbReference type="Proteomes" id="UP001595765">
    <property type="component" value="Unassembled WGS sequence"/>
</dbReference>
<gene>
    <name evidence="10" type="ORF">ACFO3J_32900</name>
</gene>
<feature type="transmembrane region" description="Helical" evidence="8">
    <location>
        <begin position="508"/>
        <end position="526"/>
    </location>
</feature>
<keyword evidence="8" id="KW-0472">Membrane</keyword>
<evidence type="ECO:0000256" key="3">
    <source>
        <dbReference type="ARBA" id="ARBA00022679"/>
    </source>
</evidence>
<feature type="domain" description="Protein kinase" evidence="9">
    <location>
        <begin position="11"/>
        <end position="274"/>
    </location>
</feature>
<keyword evidence="8" id="KW-1133">Transmembrane helix</keyword>
<dbReference type="RefSeq" id="WP_386437503.1">
    <property type="nucleotide sequence ID" value="NZ_JBHSBB010000045.1"/>
</dbReference>
<evidence type="ECO:0000256" key="6">
    <source>
        <dbReference type="ARBA" id="ARBA00022840"/>
    </source>
</evidence>
<evidence type="ECO:0000256" key="1">
    <source>
        <dbReference type="ARBA" id="ARBA00012513"/>
    </source>
</evidence>
<keyword evidence="11" id="KW-1185">Reference proteome</keyword>
<name>A0ABV8I157_9ACTN</name>
<dbReference type="Gene3D" id="1.10.510.10">
    <property type="entry name" value="Transferase(Phosphotransferase) domain 1"/>
    <property type="match status" value="1"/>
</dbReference>
<dbReference type="PANTHER" id="PTHR43289">
    <property type="entry name" value="MITOGEN-ACTIVATED PROTEIN KINASE KINASE KINASE 20-RELATED"/>
    <property type="match status" value="1"/>
</dbReference>
<dbReference type="InterPro" id="IPR008271">
    <property type="entry name" value="Ser/Thr_kinase_AS"/>
</dbReference>
<feature type="transmembrane region" description="Helical" evidence="8">
    <location>
        <begin position="458"/>
        <end position="478"/>
    </location>
</feature>
<reference evidence="11" key="1">
    <citation type="journal article" date="2019" name="Int. J. Syst. Evol. Microbiol.">
        <title>The Global Catalogue of Microorganisms (GCM) 10K type strain sequencing project: providing services to taxonomists for standard genome sequencing and annotation.</title>
        <authorList>
            <consortium name="The Broad Institute Genomics Platform"/>
            <consortium name="The Broad Institute Genome Sequencing Center for Infectious Disease"/>
            <person name="Wu L."/>
            <person name="Ma J."/>
        </authorList>
    </citation>
    <scope>NUCLEOTIDE SEQUENCE [LARGE SCALE GENOMIC DNA]</scope>
    <source>
        <strain evidence="11">CGMCC 4.7237</strain>
    </source>
</reference>
<keyword evidence="3 10" id="KW-0808">Transferase</keyword>
<keyword evidence="2" id="KW-0723">Serine/threonine-protein kinase</keyword>
<dbReference type="InterPro" id="IPR011009">
    <property type="entry name" value="Kinase-like_dom_sf"/>
</dbReference>
<keyword evidence="5 10" id="KW-0418">Kinase</keyword>